<keyword evidence="7" id="KW-1133">Transmembrane helix</keyword>
<dbReference type="GO" id="GO:0071944">
    <property type="term" value="C:cell periphery"/>
    <property type="evidence" value="ECO:0007669"/>
    <property type="project" value="UniProtKB-ARBA"/>
</dbReference>
<dbReference type="InterPro" id="IPR052455">
    <property type="entry name" value="Tricalbin_domain"/>
</dbReference>
<dbReference type="PROSITE" id="PS51847">
    <property type="entry name" value="SMP"/>
    <property type="match status" value="1"/>
</dbReference>
<evidence type="ECO:0000256" key="10">
    <source>
        <dbReference type="ARBA" id="ARBA00023136"/>
    </source>
</evidence>
<feature type="domain" description="SMP-LTD" evidence="13">
    <location>
        <begin position="252"/>
        <end position="457"/>
    </location>
</feature>
<feature type="region of interest" description="Disordered" evidence="11">
    <location>
        <begin position="1"/>
        <end position="137"/>
    </location>
</feature>
<dbReference type="InterPro" id="IPR035892">
    <property type="entry name" value="C2_domain_sf"/>
</dbReference>
<evidence type="ECO:0000259" key="12">
    <source>
        <dbReference type="PROSITE" id="PS50004"/>
    </source>
</evidence>
<dbReference type="Proteomes" id="UP000242525">
    <property type="component" value="Unassembled WGS sequence"/>
</dbReference>
<reference evidence="14" key="1">
    <citation type="submission" date="2014-03" db="EMBL/GenBank/DDBJ databases">
        <authorList>
            <person name="Casaregola S."/>
        </authorList>
    </citation>
    <scope>NUCLEOTIDE SEQUENCE [LARGE SCALE GENOMIC DNA]</scope>
    <source>
        <strain evidence="14">CLIB 918</strain>
    </source>
</reference>
<protein>
    <submittedName>
        <fullName evidence="14">Similar to Saccharomyces cerevisiae YOR086C TCB1 Lipid-binding protein containing three calcium and lipid binding domains</fullName>
    </submittedName>
</protein>
<evidence type="ECO:0000256" key="4">
    <source>
        <dbReference type="ARBA" id="ARBA00022692"/>
    </source>
</evidence>
<feature type="compositionally biased region" description="Basic and acidic residues" evidence="11">
    <location>
        <begin position="24"/>
        <end position="33"/>
    </location>
</feature>
<evidence type="ECO:0000256" key="6">
    <source>
        <dbReference type="ARBA" id="ARBA00022824"/>
    </source>
</evidence>
<feature type="domain" description="C2" evidence="12">
    <location>
        <begin position="600"/>
        <end position="715"/>
    </location>
</feature>
<evidence type="ECO:0000256" key="3">
    <source>
        <dbReference type="ARBA" id="ARBA00022553"/>
    </source>
</evidence>
<dbReference type="SUPFAM" id="SSF49562">
    <property type="entry name" value="C2 domain (Calcium/lipid-binding domain, CaLB)"/>
    <property type="match status" value="5"/>
</dbReference>
<feature type="region of interest" description="Disordered" evidence="11">
    <location>
        <begin position="1301"/>
        <end position="1348"/>
    </location>
</feature>
<evidence type="ECO:0000256" key="11">
    <source>
        <dbReference type="SAM" id="MobiDB-lite"/>
    </source>
</evidence>
<dbReference type="PRINTS" id="PR00360">
    <property type="entry name" value="C2DOMAIN"/>
</dbReference>
<feature type="domain" description="C2" evidence="12">
    <location>
        <begin position="448"/>
        <end position="571"/>
    </location>
</feature>
<dbReference type="Pfam" id="PF25669">
    <property type="entry name" value="SMP_MUG190-like"/>
    <property type="match status" value="1"/>
</dbReference>
<dbReference type="Pfam" id="PF00168">
    <property type="entry name" value="C2"/>
    <property type="match status" value="5"/>
</dbReference>
<dbReference type="CDD" id="cd04045">
    <property type="entry name" value="C2C_Tricalbin-like"/>
    <property type="match status" value="1"/>
</dbReference>
<dbReference type="GO" id="GO:0005789">
    <property type="term" value="C:endoplasmic reticulum membrane"/>
    <property type="evidence" value="ECO:0007669"/>
    <property type="project" value="UniProtKB-SubCell"/>
</dbReference>
<dbReference type="PANTHER" id="PTHR46980:SF2">
    <property type="entry name" value="TRICALBIN-1-RELATED"/>
    <property type="match status" value="1"/>
</dbReference>
<feature type="compositionally biased region" description="Basic and acidic residues" evidence="11">
    <location>
        <begin position="114"/>
        <end position="124"/>
    </location>
</feature>
<dbReference type="InterPro" id="IPR000008">
    <property type="entry name" value="C2_dom"/>
</dbReference>
<gene>
    <name evidence="14" type="ORF">BN980_GECA02s08436g</name>
</gene>
<feature type="compositionally biased region" description="Low complexity" evidence="11">
    <location>
        <begin position="1335"/>
        <end position="1348"/>
    </location>
</feature>
<dbReference type="SMART" id="SM00239">
    <property type="entry name" value="C2"/>
    <property type="match status" value="5"/>
</dbReference>
<dbReference type="OrthoDB" id="1029639at2759"/>
<keyword evidence="6" id="KW-0256">Endoplasmic reticulum</keyword>
<dbReference type="GO" id="GO:0006869">
    <property type="term" value="P:lipid transport"/>
    <property type="evidence" value="ECO:0007669"/>
    <property type="project" value="UniProtKB-KW"/>
</dbReference>
<dbReference type="InterPro" id="IPR056910">
    <property type="entry name" value="TCB1-3_C2"/>
</dbReference>
<dbReference type="CDD" id="cd21678">
    <property type="entry name" value="SMP_TCB"/>
    <property type="match status" value="1"/>
</dbReference>
<feature type="domain" description="C2" evidence="12">
    <location>
        <begin position="731"/>
        <end position="850"/>
    </location>
</feature>
<organism evidence="14 15">
    <name type="scientific">Geotrichum candidum</name>
    <name type="common">Oospora lactis</name>
    <name type="synonym">Dipodascus geotrichum</name>
    <dbReference type="NCBI Taxonomy" id="1173061"/>
    <lineage>
        <taxon>Eukaryota</taxon>
        <taxon>Fungi</taxon>
        <taxon>Dikarya</taxon>
        <taxon>Ascomycota</taxon>
        <taxon>Saccharomycotina</taxon>
        <taxon>Dipodascomycetes</taxon>
        <taxon>Dipodascales</taxon>
        <taxon>Dipodascaceae</taxon>
        <taxon>Geotrichum</taxon>
    </lineage>
</organism>
<feature type="compositionally biased region" description="Polar residues" evidence="11">
    <location>
        <begin position="1"/>
        <end position="16"/>
    </location>
</feature>
<dbReference type="CDD" id="cd04052">
    <property type="entry name" value="C2B_Tricalbin-like"/>
    <property type="match status" value="1"/>
</dbReference>
<evidence type="ECO:0000256" key="8">
    <source>
        <dbReference type="ARBA" id="ARBA00023055"/>
    </source>
</evidence>
<keyword evidence="3" id="KW-0597">Phosphoprotein</keyword>
<dbReference type="PROSITE" id="PS50004">
    <property type="entry name" value="C2"/>
    <property type="match status" value="4"/>
</dbReference>
<evidence type="ECO:0000313" key="14">
    <source>
        <dbReference type="EMBL" id="CDO52276.1"/>
    </source>
</evidence>
<dbReference type="STRING" id="1173061.A0A0J9X560"/>
<name>A0A0J9X560_GEOCN</name>
<keyword evidence="2" id="KW-0813">Transport</keyword>
<dbReference type="InterPro" id="IPR037762">
    <property type="entry name" value="C2C_Tricalbin"/>
</dbReference>
<evidence type="ECO:0000256" key="1">
    <source>
        <dbReference type="ARBA" id="ARBA00004586"/>
    </source>
</evidence>
<feature type="domain" description="C2" evidence="12">
    <location>
        <begin position="1069"/>
        <end position="1188"/>
    </location>
</feature>
<keyword evidence="10" id="KW-0472">Membrane</keyword>
<dbReference type="Pfam" id="PF24920">
    <property type="entry name" value="C2_TCB1"/>
    <property type="match status" value="1"/>
</dbReference>
<evidence type="ECO:0000256" key="2">
    <source>
        <dbReference type="ARBA" id="ARBA00022448"/>
    </source>
</evidence>
<evidence type="ECO:0000259" key="13">
    <source>
        <dbReference type="PROSITE" id="PS51847"/>
    </source>
</evidence>
<dbReference type="Gene3D" id="2.60.40.150">
    <property type="entry name" value="C2 domain"/>
    <property type="match status" value="4"/>
</dbReference>
<evidence type="ECO:0000256" key="7">
    <source>
        <dbReference type="ARBA" id="ARBA00022989"/>
    </source>
</evidence>
<keyword evidence="4" id="KW-0812">Transmembrane</keyword>
<sequence>MSSQSQAYPQPVSNGASKPAPGDTPKDLADKAGNKIAGNSGVTSIHSTSGASNVPNETSGPAAEPADTTNKPVNSFSNNQKSSSVPPKSGASNGSTEKSAPTAALSKNAGAVVDPKKHSDLDRKSSKRSVRSSASTQGTSFALNDEWKKIGGWPDLKKGISAEDTADLIERASLLESYIKDRYIGDWFENTYLVFGTALFSWLVAKCGGGMGWLFIVLAFSATVYRNGVKRIERNVTDDVSRENALKRLDTDIESLEWLNSFFVKFWLIYEPVLSETVIGVANQVLAGATPGFIESLSLKEFTLGTKPPQLISVRSYPRTDPDVIVMDWKFAFTPNDTEDMTARQLKDKKNPKVELSVRVGKGVVSKGLPILVEDMSSSGLMRVRIKLMPTFPLVKTVDVSFLEPPQIDFVLKPIGGDTFGFDINIIPGLESFIKSMVNSNLGPMLYAPNAFQINVEEMMSAAAPDSAIGVLAVTIFNASGLSGTESIGKDLDPYLKLSLNNGEELARSDIKKATKNPRWNETKYILVHSLAETLTFNVLHFKDFKKDKTIGTASLPLESLADNPDQEGISLELTKGGKSSGTLEFEVHWFPVLKNHVLEDGTIEPPPESNTGIVKFITHQCKGLDSTKSLVGQLSPYSDLLMNGNLLHQSTSLKRTNDPVWEDHFEFLVTDKSKCNLGVRVKDSRGLATDPVIGTYKIKLDTLLDNLASGNDWFNLTPTGRVRLGATWKPIALKGAAASKNYLEPIGSIRLHIMKAGEELRNLEAIGKVDPYIRVFLNGFQRGRTMAIPSTLSPTWDEVVYIPVKKAGQRLVIEAMDAENLGKDRSLGQFELNTADFITKDEDGEYREFIDPKIRKSSFTLDKKSPKGSLLYTLSFFPSVKVLNPDVAEDLRKEAEKKIAEAEKKAADGVVAEQANPSIEITAPDDDNHSLRTTTTLNAGLQDIPLEELIKNESGIAAITFMEARMYDTDLFIRVFIDDAVYPAYSTPRITNKAQALGESGEVIVRELEWSQITFQVTSKVNKPKKDEIIASYKVDTLALLKRSYKEPYVVTIKNGNNNVASATIRMRYFPLLMELDPSESVNNMGLLNGQIVKAENVPAADRSGYSDPYTNVVLNGQKIYKTKIVKKTLNPVWNESFSAEILSRINDKLTLECYDWDMGPGSDDYLGEVDIDLANLEPLTPTTLTLPLKGKSGTITVNLLFKPSYVARKVDTAGIGATFSSGAAIPGKIIGSAGQMVGGVAGGAGRAVGGVADGAGKVVGGVSGGAGKIVGGVAGGAGKVLGGVSGGIKGGTSKLKAPFKFGGSSNSSKSDEASSVYNLEPPSSAVSSGHQRSPSSKSISSSAFHGSSGQGAAGQINISYATGFSGTPTLQVKAFVAAHKKEKELYKTKSVRYSDEQFTFDETFPINATPDTAIIFKVREHRSLGRTEELGEVAFTLGDQPIGQPITLPVKDLGELTFLIDYSKQA</sequence>
<dbReference type="CDD" id="cd04044">
    <property type="entry name" value="C2A_Tricalbin-like"/>
    <property type="match status" value="1"/>
</dbReference>
<dbReference type="PIRSF" id="PIRSF037232">
    <property type="entry name" value="Tricalbin"/>
    <property type="match status" value="1"/>
</dbReference>
<comment type="caution">
    <text evidence="14">The sequence shown here is derived from an EMBL/GenBank/DDBJ whole genome shotgun (WGS) entry which is preliminary data.</text>
</comment>
<dbReference type="InterPro" id="IPR031468">
    <property type="entry name" value="SMP_LBD"/>
</dbReference>
<dbReference type="InterPro" id="IPR037761">
    <property type="entry name" value="C2A_Tricalbin"/>
</dbReference>
<evidence type="ECO:0000256" key="9">
    <source>
        <dbReference type="ARBA" id="ARBA00023121"/>
    </source>
</evidence>
<dbReference type="PANTHER" id="PTHR46980">
    <property type="entry name" value="TRICALBIN-1-RELATED"/>
    <property type="match status" value="1"/>
</dbReference>
<feature type="compositionally biased region" description="Polar residues" evidence="11">
    <location>
        <begin position="40"/>
        <end position="59"/>
    </location>
</feature>
<keyword evidence="8" id="KW-0445">Lipid transport</keyword>
<evidence type="ECO:0000256" key="5">
    <source>
        <dbReference type="ARBA" id="ARBA00022737"/>
    </source>
</evidence>
<dbReference type="GO" id="GO:0008289">
    <property type="term" value="F:lipid binding"/>
    <property type="evidence" value="ECO:0007669"/>
    <property type="project" value="UniProtKB-KW"/>
</dbReference>
<feature type="compositionally biased region" description="Polar residues" evidence="11">
    <location>
        <begin position="67"/>
        <end position="99"/>
    </location>
</feature>
<dbReference type="EMBL" id="CCBN010000002">
    <property type="protein sequence ID" value="CDO52276.1"/>
    <property type="molecule type" value="Genomic_DNA"/>
</dbReference>
<evidence type="ECO:0000313" key="15">
    <source>
        <dbReference type="Proteomes" id="UP000242525"/>
    </source>
</evidence>
<proteinExistence type="predicted"/>
<comment type="subcellular location">
    <subcellularLocation>
        <location evidence="1">Endoplasmic reticulum membrane</location>
    </subcellularLocation>
</comment>
<dbReference type="InterPro" id="IPR037765">
    <property type="entry name" value="C2B_Tricalbin"/>
</dbReference>
<keyword evidence="15" id="KW-1185">Reference proteome</keyword>
<keyword evidence="5" id="KW-0677">Repeat</keyword>
<accession>A0A0J9X560</accession>
<dbReference type="InterPro" id="IPR017147">
    <property type="entry name" value="Tricalbin"/>
</dbReference>
<dbReference type="GO" id="GO:0061817">
    <property type="term" value="P:endoplasmic reticulum-plasma membrane tethering"/>
    <property type="evidence" value="ECO:0007669"/>
    <property type="project" value="InterPro"/>
</dbReference>
<keyword evidence="9" id="KW-0446">Lipid-binding</keyword>